<sequence>MNTLDKKANDAKTVPSATEKKATNGEVVKIEKPEKSTNAGLQEAKQKLSTIVGPSTATQRIKNFDMMGKLIEKYEFLKAKQDDLSSFMVSRDGLKERVLIYGENQTVFEINNTQIIEEILNICHDKLEKLVNDSEETLLNFNI</sequence>
<protein>
    <submittedName>
        <fullName evidence="2">Uncharacterized protein</fullName>
    </submittedName>
</protein>
<evidence type="ECO:0000313" key="3">
    <source>
        <dbReference type="Proteomes" id="UP000637299"/>
    </source>
</evidence>
<reference evidence="2 3" key="1">
    <citation type="submission" date="2020-09" db="EMBL/GenBank/DDBJ databases">
        <title>Genome seq and assembly of Chryseobacterium sp.</title>
        <authorList>
            <person name="Chhetri G."/>
        </authorList>
    </citation>
    <scope>NUCLEOTIDE SEQUENCE [LARGE SCALE GENOMIC DNA]</scope>
    <source>
        <strain evidence="2 3">GCR10</strain>
    </source>
</reference>
<organism evidence="2 3">
    <name type="scientific">Chryseobacterium caseinilyticum</name>
    <dbReference type="NCBI Taxonomy" id="2771428"/>
    <lineage>
        <taxon>Bacteria</taxon>
        <taxon>Pseudomonadati</taxon>
        <taxon>Bacteroidota</taxon>
        <taxon>Flavobacteriia</taxon>
        <taxon>Flavobacteriales</taxon>
        <taxon>Weeksellaceae</taxon>
        <taxon>Chryseobacterium group</taxon>
        <taxon>Chryseobacterium</taxon>
    </lineage>
</organism>
<feature type="region of interest" description="Disordered" evidence="1">
    <location>
        <begin position="1"/>
        <end position="26"/>
    </location>
</feature>
<evidence type="ECO:0000256" key="1">
    <source>
        <dbReference type="SAM" id="MobiDB-lite"/>
    </source>
</evidence>
<proteinExistence type="predicted"/>
<name>A0ABR8Z7D6_9FLAO</name>
<dbReference type="EMBL" id="JACYFS010000001">
    <property type="protein sequence ID" value="MBD8081150.1"/>
    <property type="molecule type" value="Genomic_DNA"/>
</dbReference>
<comment type="caution">
    <text evidence="2">The sequence shown here is derived from an EMBL/GenBank/DDBJ whole genome shotgun (WGS) entry which is preliminary data.</text>
</comment>
<keyword evidence="3" id="KW-1185">Reference proteome</keyword>
<gene>
    <name evidence="2" type="ORF">IC610_01800</name>
</gene>
<feature type="compositionally biased region" description="Basic and acidic residues" evidence="1">
    <location>
        <begin position="1"/>
        <end position="10"/>
    </location>
</feature>
<dbReference type="Proteomes" id="UP000637299">
    <property type="component" value="Unassembled WGS sequence"/>
</dbReference>
<evidence type="ECO:0000313" key="2">
    <source>
        <dbReference type="EMBL" id="MBD8081150.1"/>
    </source>
</evidence>
<dbReference type="RefSeq" id="WP_191734964.1">
    <property type="nucleotide sequence ID" value="NZ_JACYFS010000001.1"/>
</dbReference>
<accession>A0ABR8Z7D6</accession>